<proteinExistence type="predicted"/>
<reference evidence="1 2" key="1">
    <citation type="submission" date="2023-04" db="EMBL/GenBank/DDBJ databases">
        <title>Draft genome sequence of acteroides sedimenti strain YN3PY1.</title>
        <authorList>
            <person name="Yoshida N."/>
        </authorList>
    </citation>
    <scope>NUCLEOTIDE SEQUENCE [LARGE SCALE GENOMIC DNA]</scope>
    <source>
        <strain evidence="1 2">YN3PY1</strain>
    </source>
</reference>
<dbReference type="PROSITE" id="PS51257">
    <property type="entry name" value="PROKAR_LIPOPROTEIN"/>
    <property type="match status" value="1"/>
</dbReference>
<evidence type="ECO:0000313" key="2">
    <source>
        <dbReference type="Proteomes" id="UP001496674"/>
    </source>
</evidence>
<accession>A0ABM8IE74</accession>
<evidence type="ECO:0000313" key="1">
    <source>
        <dbReference type="EMBL" id="BEG98040.1"/>
    </source>
</evidence>
<dbReference type="Proteomes" id="UP001496674">
    <property type="component" value="Chromosome"/>
</dbReference>
<organism evidence="1 2">
    <name type="scientific">Bacteroides sedimenti</name>
    <dbReference type="NCBI Taxonomy" id="2136147"/>
    <lineage>
        <taxon>Bacteria</taxon>
        <taxon>Pseudomonadati</taxon>
        <taxon>Bacteroidota</taxon>
        <taxon>Bacteroidia</taxon>
        <taxon>Bacteroidales</taxon>
        <taxon>Bacteroidaceae</taxon>
        <taxon>Bacteroides</taxon>
    </lineage>
</organism>
<protein>
    <recommendedName>
        <fullName evidence="3">Lipoprotein</fullName>
    </recommendedName>
</protein>
<gene>
    <name evidence="1" type="ORF">BSYN_03050</name>
</gene>
<evidence type="ECO:0008006" key="3">
    <source>
        <dbReference type="Google" id="ProtNLM"/>
    </source>
</evidence>
<keyword evidence="2" id="KW-1185">Reference proteome</keyword>
<dbReference type="RefSeq" id="WP_353332639.1">
    <property type="nucleotide sequence ID" value="NZ_AP028055.1"/>
</dbReference>
<name>A0ABM8IE74_9BACE</name>
<dbReference type="EMBL" id="AP028055">
    <property type="protein sequence ID" value="BEG98040.1"/>
    <property type="molecule type" value="Genomic_DNA"/>
</dbReference>
<sequence length="114" mass="12965">MNKVLIIVVCFLLMSCKADNLIRNNNIAKLVLVELLDQNKEKQHAVNNRDSINSLVKTINSADKDPAVFITKYKIIIYYNDNVNDTVLCNSKRIKVDGITYKLDKNLKEIISAP</sequence>